<feature type="region of interest" description="Disordered" evidence="1">
    <location>
        <begin position="1"/>
        <end position="56"/>
    </location>
</feature>
<proteinExistence type="predicted"/>
<evidence type="ECO:0000313" key="2">
    <source>
        <dbReference type="Proteomes" id="UP000515123"/>
    </source>
</evidence>
<feature type="compositionally biased region" description="Basic residues" evidence="1">
    <location>
        <begin position="199"/>
        <end position="223"/>
    </location>
</feature>
<gene>
    <name evidence="3" type="primary">LOC109714077</name>
</gene>
<feature type="compositionally biased region" description="Basic residues" evidence="1">
    <location>
        <begin position="260"/>
        <end position="269"/>
    </location>
</feature>
<keyword evidence="2" id="KW-1185">Reference proteome</keyword>
<organism evidence="2 3">
    <name type="scientific">Ananas comosus</name>
    <name type="common">Pineapple</name>
    <name type="synonym">Ananas ananas</name>
    <dbReference type="NCBI Taxonomy" id="4615"/>
    <lineage>
        <taxon>Eukaryota</taxon>
        <taxon>Viridiplantae</taxon>
        <taxon>Streptophyta</taxon>
        <taxon>Embryophyta</taxon>
        <taxon>Tracheophyta</taxon>
        <taxon>Spermatophyta</taxon>
        <taxon>Magnoliopsida</taxon>
        <taxon>Liliopsida</taxon>
        <taxon>Poales</taxon>
        <taxon>Bromeliaceae</taxon>
        <taxon>Bromelioideae</taxon>
        <taxon>Ananas</taxon>
    </lineage>
</organism>
<feature type="region of interest" description="Disordered" evidence="1">
    <location>
        <begin position="145"/>
        <end position="164"/>
    </location>
</feature>
<evidence type="ECO:0000256" key="1">
    <source>
        <dbReference type="SAM" id="MobiDB-lite"/>
    </source>
</evidence>
<accession>A0A6P5FLQ3</accession>
<reference evidence="2" key="1">
    <citation type="journal article" date="2015" name="Nat. Genet.">
        <title>The pineapple genome and the evolution of CAM photosynthesis.</title>
        <authorList>
            <person name="Ming R."/>
            <person name="VanBuren R."/>
            <person name="Wai C.M."/>
            <person name="Tang H."/>
            <person name="Schatz M.C."/>
            <person name="Bowers J.E."/>
            <person name="Lyons E."/>
            <person name="Wang M.L."/>
            <person name="Chen J."/>
            <person name="Biggers E."/>
            <person name="Zhang J."/>
            <person name="Huang L."/>
            <person name="Zhang L."/>
            <person name="Miao W."/>
            <person name="Zhang J."/>
            <person name="Ye Z."/>
            <person name="Miao C."/>
            <person name="Lin Z."/>
            <person name="Wang H."/>
            <person name="Zhou H."/>
            <person name="Yim W.C."/>
            <person name="Priest H.D."/>
            <person name="Zheng C."/>
            <person name="Woodhouse M."/>
            <person name="Edger P.P."/>
            <person name="Guyot R."/>
            <person name="Guo H.B."/>
            <person name="Guo H."/>
            <person name="Zheng G."/>
            <person name="Singh R."/>
            <person name="Sharma A."/>
            <person name="Min X."/>
            <person name="Zheng Y."/>
            <person name="Lee H."/>
            <person name="Gurtowski J."/>
            <person name="Sedlazeck F.J."/>
            <person name="Harkess A."/>
            <person name="McKain M.R."/>
            <person name="Liao Z."/>
            <person name="Fang J."/>
            <person name="Liu J."/>
            <person name="Zhang X."/>
            <person name="Zhang Q."/>
            <person name="Hu W."/>
            <person name="Qin Y."/>
            <person name="Wang K."/>
            <person name="Chen L.Y."/>
            <person name="Shirley N."/>
            <person name="Lin Y.R."/>
            <person name="Liu L.Y."/>
            <person name="Hernandez A.G."/>
            <person name="Wright C.L."/>
            <person name="Bulone V."/>
            <person name="Tuskan G.A."/>
            <person name="Heath K."/>
            <person name="Zee F."/>
            <person name="Moore P.H."/>
            <person name="Sunkar R."/>
            <person name="Leebens-Mack J.H."/>
            <person name="Mockler T."/>
            <person name="Bennetzen J.L."/>
            <person name="Freeling M."/>
            <person name="Sankoff D."/>
            <person name="Paterson A.H."/>
            <person name="Zhu X."/>
            <person name="Yang X."/>
            <person name="Smith J.A."/>
            <person name="Cushman J.C."/>
            <person name="Paull R.E."/>
            <person name="Yu Q."/>
        </authorList>
    </citation>
    <scope>NUCLEOTIDE SEQUENCE [LARGE SCALE GENOMIC DNA]</scope>
    <source>
        <strain evidence="2">cv. F153</strain>
    </source>
</reference>
<dbReference type="GeneID" id="109714077"/>
<dbReference type="RefSeq" id="XP_020094080.1">
    <property type="nucleotide sequence ID" value="XM_020238491.1"/>
</dbReference>
<feature type="region of interest" description="Disordered" evidence="1">
    <location>
        <begin position="175"/>
        <end position="272"/>
    </location>
</feature>
<evidence type="ECO:0000313" key="3">
    <source>
        <dbReference type="RefSeq" id="XP_020094080.1"/>
    </source>
</evidence>
<sequence>METLDQPLPIPNFALADTSAHLPNPCAHPGRRQECSHPRAPSPGHARPPATAGVPSSLAPRAAAAALAACSLAGRARAGTELLLACAPPPPGDGRAASLRPPAGTSATGQSGRRRRSCGLRPAERDLAVGGQISLPRIAAVQARPGRLPPASDNRSPSPGAPPAVLVAAGRRSLSLRPRKVCGPSRTPPPARLPTTSDRRRRPLGGHRRRPEPFRGRRRRRSRTQAPLSPRGLGLVQHRRSRLPPSNDVSTGPSWSAALVRRRRPRRRSSSSAGASRVLFGFGCLGHHWPSPPPLPAANRVTCCAPDREHGLRYVETYQYVSQQNLEVLGLRVRAMLSPNLHEILGFYVNSGAFVQLCTLGLLWTVCVSVFDLWTDCPCSVSFCRNRRVDFDAFFGKIRRKNAVSVRISFDVVWLFCGWSLSLVGWSPSSLCGFGDDG</sequence>
<dbReference type="Proteomes" id="UP000515123">
    <property type="component" value="Linkage group 8"/>
</dbReference>
<protein>
    <submittedName>
        <fullName evidence="3">Uncharacterized protein LOC109714077</fullName>
    </submittedName>
</protein>
<name>A0A6P5FLQ3_ANACO</name>
<dbReference type="AlphaFoldDB" id="A0A6P5FLQ3"/>
<reference evidence="3" key="2">
    <citation type="submission" date="2025-08" db="UniProtKB">
        <authorList>
            <consortium name="RefSeq"/>
        </authorList>
    </citation>
    <scope>IDENTIFICATION</scope>
    <source>
        <tissue evidence="3">Leaf</tissue>
    </source>
</reference>
<feature type="region of interest" description="Disordered" evidence="1">
    <location>
        <begin position="93"/>
        <end position="122"/>
    </location>
</feature>